<dbReference type="AlphaFoldDB" id="A0AAW5L5A0"/>
<keyword evidence="1" id="KW-0812">Transmembrane</keyword>
<name>A0AAW5L5A0_BACCE</name>
<accession>A0AAW5L5A0</accession>
<feature type="transmembrane region" description="Helical" evidence="1">
    <location>
        <begin position="12"/>
        <end position="41"/>
    </location>
</feature>
<feature type="transmembrane region" description="Helical" evidence="1">
    <location>
        <begin position="47"/>
        <end position="66"/>
    </location>
</feature>
<comment type="caution">
    <text evidence="2">The sequence shown here is derived from an EMBL/GenBank/DDBJ whole genome shotgun (WGS) entry which is preliminary data.</text>
</comment>
<proteinExistence type="predicted"/>
<evidence type="ECO:0000313" key="3">
    <source>
        <dbReference type="Proteomes" id="UP001204643"/>
    </source>
</evidence>
<dbReference type="Proteomes" id="UP001204643">
    <property type="component" value="Unassembled WGS sequence"/>
</dbReference>
<gene>
    <name evidence="2" type="ORF">NPM19_25595</name>
</gene>
<keyword evidence="1" id="KW-0472">Membrane</keyword>
<protein>
    <submittedName>
        <fullName evidence="2">Uncharacterized protein</fullName>
    </submittedName>
</protein>
<evidence type="ECO:0000256" key="1">
    <source>
        <dbReference type="SAM" id="Phobius"/>
    </source>
</evidence>
<feature type="transmembrane region" description="Helical" evidence="1">
    <location>
        <begin position="160"/>
        <end position="181"/>
    </location>
</feature>
<sequence length="187" mass="21910">MKNRNNLAQNKSILISCVYILMLPIYILALNMLQYLILIFFDLDYNSGFSLILSLGISIFIFGWFIKKGFSYFSGEDTIHRIISIIFGLSAYICLLLQIGIIFLGYYYVQYSDTIFSQEKVLLLEDMFNGQQPIDLLFIIRILFNNIFPLFFKYPDKEGIMVGIQFFMGKFIDIFILAFIVEKLKRK</sequence>
<keyword evidence="1" id="KW-1133">Transmembrane helix</keyword>
<dbReference type="EMBL" id="JANHEB010000055">
    <property type="protein sequence ID" value="MCQ6288015.1"/>
    <property type="molecule type" value="Genomic_DNA"/>
</dbReference>
<dbReference type="RefSeq" id="WP_256425126.1">
    <property type="nucleotide sequence ID" value="NZ_JANHDY010000061.1"/>
</dbReference>
<feature type="transmembrane region" description="Helical" evidence="1">
    <location>
        <begin position="86"/>
        <end position="109"/>
    </location>
</feature>
<evidence type="ECO:0000313" key="2">
    <source>
        <dbReference type="EMBL" id="MCQ6288015.1"/>
    </source>
</evidence>
<reference evidence="2" key="1">
    <citation type="submission" date="2022-07" db="EMBL/GenBank/DDBJ databases">
        <title>Identification and characterization of Bacillus thuringiensis and other Bacillus cereus group isolates from spinach by whole genome sequencing.</title>
        <authorList>
            <person name="Zao X."/>
            <person name="Zervas A."/>
            <person name="Hendriks M."/>
            <person name="Rajkovic A."/>
            <person name="Van Overbeek L."/>
            <person name="Hendriksen N.B."/>
            <person name="Uyttendaele M."/>
        </authorList>
    </citation>
    <scope>NUCLEOTIDE SEQUENCE</scope>
    <source>
        <strain evidence="2">781001F-1</strain>
    </source>
</reference>
<organism evidence="2 3">
    <name type="scientific">Bacillus cereus</name>
    <dbReference type="NCBI Taxonomy" id="1396"/>
    <lineage>
        <taxon>Bacteria</taxon>
        <taxon>Bacillati</taxon>
        <taxon>Bacillota</taxon>
        <taxon>Bacilli</taxon>
        <taxon>Bacillales</taxon>
        <taxon>Bacillaceae</taxon>
        <taxon>Bacillus</taxon>
        <taxon>Bacillus cereus group</taxon>
    </lineage>
</organism>